<gene>
    <name evidence="1" type="ORF">FVB9532_00759</name>
</gene>
<comment type="caution">
    <text evidence="1">The sequence shown here is derived from an EMBL/GenBank/DDBJ whole genome shotgun (WGS) entry which is preliminary data.</text>
</comment>
<evidence type="ECO:0000313" key="1">
    <source>
        <dbReference type="EMBL" id="VVU99505.1"/>
    </source>
</evidence>
<protein>
    <submittedName>
        <fullName evidence="1">Uncharacterized protein</fullName>
    </submittedName>
</protein>
<proteinExistence type="predicted"/>
<reference evidence="1" key="1">
    <citation type="submission" date="2019-09" db="EMBL/GenBank/DDBJ databases">
        <authorList>
            <person name="Rodrigo-Torres L."/>
            <person name="Arahal R. D."/>
            <person name="Lucena T."/>
        </authorList>
    </citation>
    <scope>NUCLEOTIDE SEQUENCE</scope>
    <source>
        <strain evidence="1">ISS653</strain>
    </source>
</reference>
<keyword evidence="2" id="KW-1185">Reference proteome</keyword>
<organism evidence="1 2">
    <name type="scientific">Mesonia oceanica</name>
    <dbReference type="NCBI Taxonomy" id="2687242"/>
    <lineage>
        <taxon>Bacteria</taxon>
        <taxon>Pseudomonadati</taxon>
        <taxon>Bacteroidota</taxon>
        <taxon>Flavobacteriia</taxon>
        <taxon>Flavobacteriales</taxon>
        <taxon>Flavobacteriaceae</taxon>
        <taxon>Mesonia</taxon>
    </lineage>
</organism>
<name>A0AC61Y4T2_9FLAO</name>
<dbReference type="Proteomes" id="UP000356253">
    <property type="component" value="Unassembled WGS sequence"/>
</dbReference>
<dbReference type="EMBL" id="CABVMM010000002">
    <property type="protein sequence ID" value="VVU99505.1"/>
    <property type="molecule type" value="Genomic_DNA"/>
</dbReference>
<accession>A0AC61Y4T2</accession>
<evidence type="ECO:0000313" key="2">
    <source>
        <dbReference type="Proteomes" id="UP000356253"/>
    </source>
</evidence>
<sequence>MKIGIVAFINLFMCFASHSQEFSITGSVNDPQGHPIVQADVILKNLKDEIQTYTVTDSLGKFKLYASAGKYRLALYHLAYQPYSDTLRLIASSEELKLSLVPKQENLSEVVITAKKPLLEKKLDRLVINVENQPAFVGKSALELLQHSPGIYTTGNGELQMLGKSGVRLLLNGRLQYLSGQELQDFLSSLSADEIVNIELLTTPPSNYEAEGNAGYLNIITKKAKKEAWKLRTGIHYEQGKYSRVKANVGLQYQMDKLTTHINYNSGKINSFENIAQYNRFGPPENRQHYRSFNKERRHTFYQHIRSQLDWELNKNSSLSLASRILVQQGNRPGNNQTFQVQENGAILQEINTTTLEKRVYVNYSNDLYYEYQLDTLGKKFMINGSWAGFGLQDQQAFLNTFDSDLQETLQEQLRSDFDNTSSIKAIKLDFLLPYSKSTWETGLKYTFTKAINSFVFENYEDSTWEIDTGLTNDFTYREQNAAAYLSFQTKLSEKWQLKAGIRAEYTDTKGISPTLEQVNKYDYFQLFPTFYLQYEWNENYQMDLAYSRRINRPDYSSLNPFITYQSPLFSNQGNPLLRPEFTHSVEWNHTWKHRYIFTPFYNYTEAYYSEVPLQLENSNETRYTFGNLGTYQNIGLQIILPVQLSTTLDWQHSFIGVYQSYRLSYQDIRQEPEGFFWRYQSSLSVKFSDAFHAEISGYYESSSLQAFYQSAPRSDVSLGATYKFLQEKAQVSFSVADVFYTHRAKVNIEYPQQALGFYRRNDTRRVQLGFSYEFGQATKEKKTFTSASEEEQSRG</sequence>